<dbReference type="PROSITE" id="PS50837">
    <property type="entry name" value="NACHT"/>
    <property type="match status" value="1"/>
</dbReference>
<evidence type="ECO:0000313" key="2">
    <source>
        <dbReference type="EMBL" id="KAF6823371.1"/>
    </source>
</evidence>
<dbReference type="InterPro" id="IPR011989">
    <property type="entry name" value="ARM-like"/>
</dbReference>
<dbReference type="Proteomes" id="UP000654918">
    <property type="component" value="Unassembled WGS sequence"/>
</dbReference>
<dbReference type="InterPro" id="IPR016024">
    <property type="entry name" value="ARM-type_fold"/>
</dbReference>
<evidence type="ECO:0000313" key="3">
    <source>
        <dbReference type="Proteomes" id="UP000654918"/>
    </source>
</evidence>
<accession>A0A8H6K2P7</accession>
<dbReference type="Pfam" id="PF05729">
    <property type="entry name" value="NACHT"/>
    <property type="match status" value="1"/>
</dbReference>
<dbReference type="EMBL" id="WIGO01000214">
    <property type="protein sequence ID" value="KAF6823371.1"/>
    <property type="molecule type" value="Genomic_DNA"/>
</dbReference>
<dbReference type="Gene3D" id="1.25.10.10">
    <property type="entry name" value="Leucine-rich Repeat Variant"/>
    <property type="match status" value="4"/>
</dbReference>
<comment type="caution">
    <text evidence="2">The sequence shown here is derived from an EMBL/GenBank/DDBJ whole genome shotgun (WGS) entry which is preliminary data.</text>
</comment>
<protein>
    <submittedName>
        <fullName evidence="2">PeptidaseCc14</fullName>
    </submittedName>
</protein>
<dbReference type="InterPro" id="IPR007111">
    <property type="entry name" value="NACHT_NTPase"/>
</dbReference>
<dbReference type="InterPro" id="IPR027417">
    <property type="entry name" value="P-loop_NTPase"/>
</dbReference>
<dbReference type="SUPFAM" id="SSF48371">
    <property type="entry name" value="ARM repeat"/>
    <property type="match status" value="1"/>
</dbReference>
<sequence>MAHSQGITLNKIKDEAESDVEIIVIHGIGTDDGFTKTRPWVPDDGGSTIKWFSDPSMLPSCVDNANIWICNWDFDLLLTHELESRSLQEVTLSLLDTLEHHLLQHAGATSEPPRPILFITLCFGGVLLMKTLVSWSRMTSPLIDLKAFSGVIFLATPFSSASFKRMSQWAKPILGSWAMSKEQELGPLLEFFEDTATEFERIVQDFKMLVTAHWHYRALECQLAIFSDGLSGGLQSLEKGPLVNFDAVKESQTGGGTHPILSTLPNSDGGWYDSVRQRVEEFLRNIRTRSSVLSRADEVIRGGYQTKVKVEQLSHELWPIEQCSFSLREMEDVVELHQLFEDREDQRGDIFKPRRILIHGRAGIGKTTLCKKAVYENMTKKLWTPHFDRILWIPLRNLTHHRDRNDLSDLLVNEFFSQSPDKDDFLEALVKECERNAARRTLFILDGLNEICHGLACHGVKRAFVLKLLNMPNVIVTSRPGVALLSEADPFHLRLEAIGLNLDRIHTYVEVVEPKNADAIKTWIGSNPAVQDLCRVPIQLNALCVGWNQTWTQSQETPTATKLYGEIYTQLKDRGAAEVAQSLQREALSFLEKAAFDGLVNNTPFSGFEVPENIRGAIANIRFVQAANISSLGTGKASFHFLHLTFREYLAACHIVQIWTECAEDAKRVFRKHKYAARFNMVWPFVAGLLDTETHGVEAFFDEMNKEPLDLLGPAHQRLVMRCLKEVPHHVESRKICEGLLTNWLLDCGSIRHVVLDELSEAYLLDLAKMRPSGHFWKSSSARNLSEGVMIDVLRALENRKGLSEDAINEVARLLLDKHVDVRIAAGDALRSIGNLPASTLGTVVKLLGNRKVSVRKAAADALKSSDHSTLSGPITIAMANWLKAFTTYDSMEALDALRGWPELPKPILDAVTACLNYVLNPNLRWAAVYAIKGMSRQPNADLAYEAVACRLGDTYEHVRWAAVYALKDMTHPPEGGSSTMRKYLRSMRADVKRATIDSLKGQSHLPQSVIEGIVDCLGDRDAVVRRTAVHTLKGLERLPESTIRKIAALLEPEPIQKRNKLIRGFISKLNSRGTLAKRTAALDVLRDRPNLNEHVVKTIAGYIGDGNVDLRWSAVYALKGQQHLPIDMIIGWLSHEDVHVARAAEDVLRGNPDLSKRIFDSISSDLPEDGGPEADASAIDWLKRLKHIPLLPRSTIDRIVAAGSSVAGVREVAADVLKGQPNLSESAISAIAAWLGDNDQNVRWAVVDVLEGIPSLPNSAIQEIVEWVRGNDSKVQRTALHALAGRPKLPPLAVCAIADCISYEDEDLRTVALYALKGRRNLPKAVHTKFVQWLRDGNVDYTILGLDGLKGGPNLQSIAGALKAITDCLRYEEVSGKLFGLGGLRSFGKASPTVNERRIRRAAADALRYQPEHLLSVQVEEIRGWLTGTPGNDANCRRAAVYALEGRPNLPDSTVDAIADCICSNNALLRKAALDALRDRTSLPESTIKKITNWLKPSTVKKDARRWKDGGTVRKPQLLEIRTAALRALQDRSNLCGPVLDTIAECLHDEDTNLRWSAVYALKGQPDLPEPMIARCLDDEHVVDIKWAALDVLKGHHNLRQDTVSAIANCLRNEDDDLERAALEILKSQVNLSASAVEALLSFEGLDKQSTLRRHETTI</sequence>
<organism evidence="2 3">
    <name type="scientific">Colletotrichum plurivorum</name>
    <dbReference type="NCBI Taxonomy" id="2175906"/>
    <lineage>
        <taxon>Eukaryota</taxon>
        <taxon>Fungi</taxon>
        <taxon>Dikarya</taxon>
        <taxon>Ascomycota</taxon>
        <taxon>Pezizomycotina</taxon>
        <taxon>Sordariomycetes</taxon>
        <taxon>Hypocreomycetidae</taxon>
        <taxon>Glomerellales</taxon>
        <taxon>Glomerellaceae</taxon>
        <taxon>Colletotrichum</taxon>
        <taxon>Colletotrichum orchidearum species complex</taxon>
    </lineage>
</organism>
<reference evidence="2" key="1">
    <citation type="journal article" date="2020" name="Phytopathology">
        <title>Genome Sequence Resources of Colletotrichum truncatum, C. plurivorum, C. musicola, and C. sojae: Four Species Pathogenic to Soybean (Glycine max).</title>
        <authorList>
            <person name="Rogerio F."/>
            <person name="Boufleur T.R."/>
            <person name="Ciampi-Guillardi M."/>
            <person name="Sukno S.A."/>
            <person name="Thon M.R."/>
            <person name="Massola Junior N.S."/>
            <person name="Baroncelli R."/>
        </authorList>
    </citation>
    <scope>NUCLEOTIDE SEQUENCE</scope>
    <source>
        <strain evidence="2">LFN00145</strain>
    </source>
</reference>
<name>A0A8H6K2P7_9PEZI</name>
<evidence type="ECO:0000259" key="1">
    <source>
        <dbReference type="PROSITE" id="PS50837"/>
    </source>
</evidence>
<dbReference type="PANTHER" id="PTHR46844">
    <property type="entry name" value="SLR5058 PROTEIN"/>
    <property type="match status" value="1"/>
</dbReference>
<dbReference type="Gene3D" id="3.40.50.300">
    <property type="entry name" value="P-loop containing nucleotide triphosphate hydrolases"/>
    <property type="match status" value="1"/>
</dbReference>
<dbReference type="SUPFAM" id="SSF52540">
    <property type="entry name" value="P-loop containing nucleoside triphosphate hydrolases"/>
    <property type="match status" value="1"/>
</dbReference>
<dbReference type="InterPro" id="IPR055496">
    <property type="entry name" value="DUF7068"/>
</dbReference>
<dbReference type="PANTHER" id="PTHR46844:SF1">
    <property type="entry name" value="SLR5058 PROTEIN"/>
    <property type="match status" value="1"/>
</dbReference>
<feature type="domain" description="NACHT" evidence="1">
    <location>
        <begin position="354"/>
        <end position="481"/>
    </location>
</feature>
<proteinExistence type="predicted"/>
<keyword evidence="3" id="KW-1185">Reference proteome</keyword>
<gene>
    <name evidence="2" type="ORF">CPLU01_11452</name>
</gene>
<dbReference type="Pfam" id="PF23238">
    <property type="entry name" value="DUF7068"/>
    <property type="match status" value="1"/>
</dbReference>